<name>A0ABT8KJ55_9BACT</name>
<keyword evidence="2" id="KW-1185">Reference proteome</keyword>
<sequence>MAYKTFNISASQQFFYLAPIYNGCTIYCSISNAQYESSPIDCGKFKNINIPTPQYVKTNEK</sequence>
<gene>
    <name evidence="1" type="ORF">QQ008_02925</name>
</gene>
<dbReference type="EMBL" id="JAUJEA010000001">
    <property type="protein sequence ID" value="MDN5200288.1"/>
    <property type="molecule type" value="Genomic_DNA"/>
</dbReference>
<organism evidence="1 2">
    <name type="scientific">Splendidivirga corallicola</name>
    <dbReference type="NCBI Taxonomy" id="3051826"/>
    <lineage>
        <taxon>Bacteria</taxon>
        <taxon>Pseudomonadati</taxon>
        <taxon>Bacteroidota</taxon>
        <taxon>Cytophagia</taxon>
        <taxon>Cytophagales</taxon>
        <taxon>Splendidivirgaceae</taxon>
        <taxon>Splendidivirga</taxon>
    </lineage>
</organism>
<protein>
    <submittedName>
        <fullName evidence="1">Uncharacterized protein</fullName>
    </submittedName>
</protein>
<accession>A0ABT8KJ55</accession>
<dbReference type="Proteomes" id="UP001172082">
    <property type="component" value="Unassembled WGS sequence"/>
</dbReference>
<proteinExistence type="predicted"/>
<evidence type="ECO:0000313" key="2">
    <source>
        <dbReference type="Proteomes" id="UP001172082"/>
    </source>
</evidence>
<evidence type="ECO:0000313" key="1">
    <source>
        <dbReference type="EMBL" id="MDN5200288.1"/>
    </source>
</evidence>
<comment type="caution">
    <text evidence="1">The sequence shown here is derived from an EMBL/GenBank/DDBJ whole genome shotgun (WGS) entry which is preliminary data.</text>
</comment>
<reference evidence="1" key="1">
    <citation type="submission" date="2023-06" db="EMBL/GenBank/DDBJ databases">
        <title>Genomic of Parafulvivirga corallium.</title>
        <authorList>
            <person name="Wang G."/>
        </authorList>
    </citation>
    <scope>NUCLEOTIDE SEQUENCE</scope>
    <source>
        <strain evidence="1">BMA10</strain>
    </source>
</reference>
<dbReference type="RefSeq" id="WP_346750313.1">
    <property type="nucleotide sequence ID" value="NZ_JAUJEA010000001.1"/>
</dbReference>